<evidence type="ECO:0000313" key="6">
    <source>
        <dbReference type="Proteomes" id="UP000325785"/>
    </source>
</evidence>
<feature type="signal peptide" evidence="2">
    <location>
        <begin position="1"/>
        <end position="20"/>
    </location>
</feature>
<dbReference type="RefSeq" id="WP_236553430.1">
    <property type="nucleotide sequence ID" value="NZ_CP031598.1"/>
</dbReference>
<dbReference type="Gene3D" id="2.40.50.320">
    <property type="entry name" value="Copper binding periplasmic protein CusF"/>
    <property type="match status" value="1"/>
</dbReference>
<dbReference type="EMBL" id="LAXI01000060">
    <property type="protein sequence ID" value="KRS11188.1"/>
    <property type="molecule type" value="Genomic_DNA"/>
</dbReference>
<feature type="region of interest" description="Disordered" evidence="1">
    <location>
        <begin position="21"/>
        <end position="69"/>
    </location>
</feature>
<dbReference type="PATRIC" id="fig|540747.5.peg.5474"/>
<dbReference type="STRING" id="540747.SAMN04488031_1395"/>
<feature type="chain" id="PRO_5010437225" evidence="2">
    <location>
        <begin position="21"/>
        <end position="126"/>
    </location>
</feature>
<reference evidence="4 6" key="2">
    <citation type="submission" date="2018-08" db="EMBL/GenBank/DDBJ databases">
        <title>Genetic Globetrotter - A new plasmid hitch-hiking vast phylogenetic and geographic distances.</title>
        <authorList>
            <person name="Vollmers J."/>
            <person name="Petersen J."/>
        </authorList>
    </citation>
    <scope>NUCLEOTIDE SEQUENCE [LARGE SCALE GENOMIC DNA]</scope>
    <source>
        <strain evidence="4 6">DSM 26383</strain>
    </source>
</reference>
<feature type="compositionally biased region" description="Basic and acidic residues" evidence="1">
    <location>
        <begin position="39"/>
        <end position="50"/>
    </location>
</feature>
<organism evidence="3 5">
    <name type="scientific">Roseovarius indicus</name>
    <dbReference type="NCBI Taxonomy" id="540747"/>
    <lineage>
        <taxon>Bacteria</taxon>
        <taxon>Pseudomonadati</taxon>
        <taxon>Pseudomonadota</taxon>
        <taxon>Alphaproteobacteria</taxon>
        <taxon>Rhodobacterales</taxon>
        <taxon>Roseobacteraceae</taxon>
        <taxon>Roseovarius</taxon>
    </lineage>
</organism>
<dbReference type="InterPro" id="IPR042230">
    <property type="entry name" value="CusF_sf"/>
</dbReference>
<dbReference type="InterPro" id="IPR021647">
    <property type="entry name" value="CusF_Ec"/>
</dbReference>
<feature type="compositionally biased region" description="Low complexity" evidence="1">
    <location>
        <begin position="21"/>
        <end position="37"/>
    </location>
</feature>
<dbReference type="KEGG" id="rid:RIdsm_01554"/>
<evidence type="ECO:0000313" key="5">
    <source>
        <dbReference type="Proteomes" id="UP000051401"/>
    </source>
</evidence>
<evidence type="ECO:0000313" key="4">
    <source>
        <dbReference type="EMBL" id="QEW25765.1"/>
    </source>
</evidence>
<dbReference type="Pfam" id="PF11604">
    <property type="entry name" value="CusF_Ec"/>
    <property type="match status" value="1"/>
</dbReference>
<gene>
    <name evidence="4" type="ORF">RIdsm_01554</name>
    <name evidence="3" type="ORF">XM52_28750</name>
</gene>
<keyword evidence="5" id="KW-1185">Reference proteome</keyword>
<dbReference type="EMBL" id="CP031598">
    <property type="protein sequence ID" value="QEW25765.1"/>
    <property type="molecule type" value="Genomic_DNA"/>
</dbReference>
<name>A0A0T5NQK6_9RHOB</name>
<protein>
    <submittedName>
        <fullName evidence="3">Cation transporter</fullName>
    </submittedName>
    <submittedName>
        <fullName evidence="4">Periplasmic copper-binding protein</fullName>
    </submittedName>
</protein>
<reference evidence="3 5" key="1">
    <citation type="submission" date="2015-04" db="EMBL/GenBank/DDBJ databases">
        <title>The draft genome sequence of Roseovarius indicus B108T.</title>
        <authorList>
            <person name="Li G."/>
            <person name="Lai Q."/>
            <person name="Shao Z."/>
            <person name="Yan P."/>
        </authorList>
    </citation>
    <scope>NUCLEOTIDE SEQUENCE [LARGE SCALE GENOMIC DNA]</scope>
    <source>
        <strain evidence="3 5">B108</strain>
    </source>
</reference>
<evidence type="ECO:0000313" key="3">
    <source>
        <dbReference type="EMBL" id="KRS11188.1"/>
    </source>
</evidence>
<dbReference type="Proteomes" id="UP000325785">
    <property type="component" value="Chromosome"/>
</dbReference>
<evidence type="ECO:0000256" key="1">
    <source>
        <dbReference type="SAM" id="MobiDB-lite"/>
    </source>
</evidence>
<dbReference type="AlphaFoldDB" id="A0A0T5NQK6"/>
<dbReference type="Proteomes" id="UP000051401">
    <property type="component" value="Unassembled WGS sequence"/>
</dbReference>
<proteinExistence type="predicted"/>
<accession>A0A0T5NQK6</accession>
<keyword evidence="2" id="KW-0732">Signal</keyword>
<evidence type="ECO:0000256" key="2">
    <source>
        <dbReference type="SAM" id="SignalP"/>
    </source>
</evidence>
<feature type="compositionally biased region" description="Polar residues" evidence="1">
    <location>
        <begin position="60"/>
        <end position="69"/>
    </location>
</feature>
<sequence>MRHFLLSLAFAAAAPAFALASDDSESGHGMSSHEGMGTESHENMHDESHEGMAGVHAEATVNSIGDGTANITHGPIAEIGWPAMTMDLPVLDGAEVGGVEDGDEVMMMLEKGEDGMYAIRALMPKE</sequence>